<feature type="coiled-coil region" evidence="1">
    <location>
        <begin position="121"/>
        <end position="155"/>
    </location>
</feature>
<evidence type="ECO:0000313" key="3">
    <source>
        <dbReference type="Proteomes" id="UP000184267"/>
    </source>
</evidence>
<proteinExistence type="predicted"/>
<evidence type="ECO:0000256" key="1">
    <source>
        <dbReference type="SAM" id="Coils"/>
    </source>
</evidence>
<name>A0A1M2VVM2_TRAPU</name>
<reference evidence="2 3" key="1">
    <citation type="submission" date="2016-10" db="EMBL/GenBank/DDBJ databases">
        <title>Genome sequence of the basidiomycete white-rot fungus Trametes pubescens.</title>
        <authorList>
            <person name="Makela M.R."/>
            <person name="Granchi Z."/>
            <person name="Peng M."/>
            <person name="De Vries R.P."/>
            <person name="Grigoriev I."/>
            <person name="Riley R."/>
            <person name="Hilden K."/>
        </authorList>
    </citation>
    <scope>NUCLEOTIDE SEQUENCE [LARGE SCALE GENOMIC DNA]</scope>
    <source>
        <strain evidence="2 3">FBCC735</strain>
    </source>
</reference>
<protein>
    <submittedName>
        <fullName evidence="2">Uncharacterized protein</fullName>
    </submittedName>
</protein>
<accession>A0A1M2VVM2</accession>
<comment type="caution">
    <text evidence="2">The sequence shown here is derived from an EMBL/GenBank/DDBJ whole genome shotgun (WGS) entry which is preliminary data.</text>
</comment>
<dbReference type="EMBL" id="MNAD01000626">
    <property type="protein sequence ID" value="OJT11560.1"/>
    <property type="molecule type" value="Genomic_DNA"/>
</dbReference>
<keyword evidence="1" id="KW-0175">Coiled coil</keyword>
<dbReference type="OMA" id="SKDYPRT"/>
<feature type="coiled-coil region" evidence="1">
    <location>
        <begin position="48"/>
        <end position="86"/>
    </location>
</feature>
<evidence type="ECO:0000313" key="2">
    <source>
        <dbReference type="EMBL" id="OJT11560.1"/>
    </source>
</evidence>
<gene>
    <name evidence="2" type="ORF">TRAPUB_11925</name>
</gene>
<dbReference type="OrthoDB" id="3235759at2759"/>
<dbReference type="AlphaFoldDB" id="A0A1M2VVM2"/>
<organism evidence="2 3">
    <name type="scientific">Trametes pubescens</name>
    <name type="common">White-rot fungus</name>
    <dbReference type="NCBI Taxonomy" id="154538"/>
    <lineage>
        <taxon>Eukaryota</taxon>
        <taxon>Fungi</taxon>
        <taxon>Dikarya</taxon>
        <taxon>Basidiomycota</taxon>
        <taxon>Agaricomycotina</taxon>
        <taxon>Agaricomycetes</taxon>
        <taxon>Polyporales</taxon>
        <taxon>Polyporaceae</taxon>
        <taxon>Trametes</taxon>
    </lineage>
</organism>
<sequence length="235" mass="26586">MASTISSSSQSTVAENVIMSMRRSLGELRDTLGSLGQETIQSIREGGEKQIENELKGIEKKMDASEKKQKAEIDEINALVKKVLEEELVRQLADLIQRGVLQDIDDLVKEQVALQLPNHLPQAQREEIQRHKEELARLELELHNAESVRQNAALLMDYDLDLHPLCTPEGAISLNFPRTLGDLFGMEEQTAILLLHEYGRTEAIAAGPNSREKNINEFMRLCGVRYLLVRRRFSS</sequence>
<keyword evidence="3" id="KW-1185">Reference proteome</keyword>
<dbReference type="Proteomes" id="UP000184267">
    <property type="component" value="Unassembled WGS sequence"/>
</dbReference>